<protein>
    <submittedName>
        <fullName evidence="2">Uncharacterized protein</fullName>
    </submittedName>
</protein>
<dbReference type="Proteomes" id="UP000247702">
    <property type="component" value="Unassembled WGS sequence"/>
</dbReference>
<feature type="compositionally biased region" description="Basic and acidic residues" evidence="1">
    <location>
        <begin position="1"/>
        <end position="35"/>
    </location>
</feature>
<accession>A0A2Z6RUR7</accession>
<keyword evidence="4" id="KW-1185">Reference proteome</keyword>
<reference evidence="2 4" key="1">
    <citation type="submission" date="2017-11" db="EMBL/GenBank/DDBJ databases">
        <title>The genome of Rhizophagus clarus HR1 reveals common genetic basis of auxotrophy among arbuscular mycorrhizal fungi.</title>
        <authorList>
            <person name="Kobayashi Y."/>
        </authorList>
    </citation>
    <scope>NUCLEOTIDE SEQUENCE [LARGE SCALE GENOMIC DNA]</scope>
    <source>
        <strain evidence="2 4">HR1</strain>
    </source>
</reference>
<feature type="region of interest" description="Disordered" evidence="1">
    <location>
        <begin position="1"/>
        <end position="154"/>
    </location>
</feature>
<feature type="compositionally biased region" description="Acidic residues" evidence="1">
    <location>
        <begin position="82"/>
        <end position="91"/>
    </location>
</feature>
<comment type="caution">
    <text evidence="2">The sequence shown here is derived from an EMBL/GenBank/DDBJ whole genome shotgun (WGS) entry which is preliminary data.</text>
</comment>
<evidence type="ECO:0000313" key="2">
    <source>
        <dbReference type="EMBL" id="GBC06786.1"/>
    </source>
</evidence>
<reference evidence="3" key="2">
    <citation type="submission" date="2019-10" db="EMBL/GenBank/DDBJ databases">
        <title>Conservation and host-specific expression of non-tandemly repeated heterogenous ribosome RNA gene in arbuscular mycorrhizal fungi.</title>
        <authorList>
            <person name="Maeda T."/>
            <person name="Kobayashi Y."/>
            <person name="Nakagawa T."/>
            <person name="Ezawa T."/>
            <person name="Yamaguchi K."/>
            <person name="Bino T."/>
            <person name="Nishimoto Y."/>
            <person name="Shigenobu S."/>
            <person name="Kawaguchi M."/>
        </authorList>
    </citation>
    <scope>NUCLEOTIDE SEQUENCE</scope>
    <source>
        <strain evidence="3">HR1</strain>
    </source>
</reference>
<dbReference type="AlphaFoldDB" id="A0A2Z6RUR7"/>
<dbReference type="EMBL" id="BEXD01004098">
    <property type="protein sequence ID" value="GBC06786.1"/>
    <property type="molecule type" value="Genomic_DNA"/>
</dbReference>
<sequence length="154" mass="17674">MTDRDPYQEEEGIVKDEFYVQNEERGGDEYDPQKDMEEEAETEDNDVDVVEEDTADLEQNATIEPKRFRDSTYNITQKEGYYDENENETDVGGEVSEQSGRDRDASRQLSSLIAASHRKNRAPEKKRQSALKASELHEQITGHPLEISEDGEVQ</sequence>
<dbReference type="EMBL" id="BLAL01000044">
    <property type="protein sequence ID" value="GES79624.1"/>
    <property type="molecule type" value="Genomic_DNA"/>
</dbReference>
<evidence type="ECO:0000313" key="4">
    <source>
        <dbReference type="Proteomes" id="UP000247702"/>
    </source>
</evidence>
<dbReference type="OrthoDB" id="2144121at2759"/>
<gene>
    <name evidence="3" type="ORF">RCL2_000692300</name>
    <name evidence="2" type="ORF">RclHR1_07040009</name>
</gene>
<evidence type="ECO:0000256" key="1">
    <source>
        <dbReference type="SAM" id="MobiDB-lite"/>
    </source>
</evidence>
<name>A0A2Z6RUR7_9GLOM</name>
<dbReference type="Proteomes" id="UP000615446">
    <property type="component" value="Unassembled WGS sequence"/>
</dbReference>
<feature type="compositionally biased region" description="Acidic residues" evidence="1">
    <location>
        <begin position="36"/>
        <end position="56"/>
    </location>
</feature>
<organism evidence="2 4">
    <name type="scientific">Rhizophagus clarus</name>
    <dbReference type="NCBI Taxonomy" id="94130"/>
    <lineage>
        <taxon>Eukaryota</taxon>
        <taxon>Fungi</taxon>
        <taxon>Fungi incertae sedis</taxon>
        <taxon>Mucoromycota</taxon>
        <taxon>Glomeromycotina</taxon>
        <taxon>Glomeromycetes</taxon>
        <taxon>Glomerales</taxon>
        <taxon>Glomeraceae</taxon>
        <taxon>Rhizophagus</taxon>
    </lineage>
</organism>
<proteinExistence type="predicted"/>
<evidence type="ECO:0000313" key="3">
    <source>
        <dbReference type="EMBL" id="GES79624.1"/>
    </source>
</evidence>